<dbReference type="InterPro" id="IPR015946">
    <property type="entry name" value="KH_dom-like_a/b"/>
</dbReference>
<dbReference type="InterPro" id="IPR036102">
    <property type="entry name" value="OsmC/Ohrsf"/>
</dbReference>
<dbReference type="NCBIfam" id="TIGR03561">
    <property type="entry name" value="organ_hyd_perox"/>
    <property type="match status" value="1"/>
</dbReference>
<proteinExistence type="inferred from homology"/>
<evidence type="ECO:0000313" key="2">
    <source>
        <dbReference type="EMBL" id="MBB5476567.1"/>
    </source>
</evidence>
<dbReference type="InterPro" id="IPR003718">
    <property type="entry name" value="OsmC/Ohr_fam"/>
</dbReference>
<dbReference type="GO" id="GO:0006979">
    <property type="term" value="P:response to oxidative stress"/>
    <property type="evidence" value="ECO:0007669"/>
    <property type="project" value="InterPro"/>
</dbReference>
<gene>
    <name evidence="2" type="ORF">HNR20_001072</name>
</gene>
<dbReference type="EMBL" id="JACHDP010000001">
    <property type="protein sequence ID" value="MBB5476567.1"/>
    <property type="molecule type" value="Genomic_DNA"/>
</dbReference>
<protein>
    <submittedName>
        <fullName evidence="2">Ohr subfamily peroxiredoxin</fullName>
    </submittedName>
</protein>
<dbReference type="Pfam" id="PF02566">
    <property type="entry name" value="OsmC"/>
    <property type="match status" value="1"/>
</dbReference>
<comment type="similarity">
    <text evidence="1">Belongs to the OsmC/Ohr family.</text>
</comment>
<dbReference type="Gene3D" id="2.20.25.10">
    <property type="match status" value="1"/>
</dbReference>
<comment type="caution">
    <text evidence="2">The sequence shown here is derived from an EMBL/GenBank/DDBJ whole genome shotgun (WGS) entry which is preliminary data.</text>
</comment>
<dbReference type="Proteomes" id="UP000586947">
    <property type="component" value="Unassembled WGS sequence"/>
</dbReference>
<organism evidence="2 3">
    <name type="scientific">Micromonospora parathelypteridis</name>
    <dbReference type="NCBI Taxonomy" id="1839617"/>
    <lineage>
        <taxon>Bacteria</taxon>
        <taxon>Bacillati</taxon>
        <taxon>Actinomycetota</taxon>
        <taxon>Actinomycetes</taxon>
        <taxon>Micromonosporales</taxon>
        <taxon>Micromonosporaceae</taxon>
        <taxon>Micromonospora</taxon>
    </lineage>
</organism>
<dbReference type="PANTHER" id="PTHR33797">
    <property type="entry name" value="ORGANIC HYDROPEROXIDE RESISTANCE PROTEIN-LIKE"/>
    <property type="match status" value="1"/>
</dbReference>
<dbReference type="AlphaFoldDB" id="A0A840VII0"/>
<sequence length="146" mass="14783">MTIMQVLYTASATASGDGRDGHVETSDGTFTLDLAVPKEMGGAGGAANPEQLFAAGYAACFHGALRLVARRAKADVTGSVVGAEVGIGPNGSGGFGLTVGLVVDLPAVPRDAAEQLVEQAHQVCPYSNATRGNIDVTLTVRETLPA</sequence>
<evidence type="ECO:0000313" key="3">
    <source>
        <dbReference type="Proteomes" id="UP000586947"/>
    </source>
</evidence>
<keyword evidence="3" id="KW-1185">Reference proteome</keyword>
<accession>A0A840VII0</accession>
<evidence type="ECO:0000256" key="1">
    <source>
        <dbReference type="ARBA" id="ARBA00007378"/>
    </source>
</evidence>
<name>A0A840VII0_9ACTN</name>
<reference evidence="2 3" key="1">
    <citation type="submission" date="2020-08" db="EMBL/GenBank/DDBJ databases">
        <title>Sequencing the genomes of 1000 actinobacteria strains.</title>
        <authorList>
            <person name="Klenk H.-P."/>
        </authorList>
    </citation>
    <scope>NUCLEOTIDE SEQUENCE [LARGE SCALE GENOMIC DNA]</scope>
    <source>
        <strain evidence="2 3">DSM 103125</strain>
    </source>
</reference>
<dbReference type="SUPFAM" id="SSF82784">
    <property type="entry name" value="OsmC-like"/>
    <property type="match status" value="1"/>
</dbReference>
<dbReference type="PANTHER" id="PTHR33797:SF2">
    <property type="entry name" value="ORGANIC HYDROPEROXIDE RESISTANCE PROTEIN-LIKE"/>
    <property type="match status" value="1"/>
</dbReference>
<dbReference type="InterPro" id="IPR019953">
    <property type="entry name" value="OHR"/>
</dbReference>
<dbReference type="Gene3D" id="3.30.300.20">
    <property type="match status" value="1"/>
</dbReference>